<gene>
    <name evidence="2" type="ORF">Prudu_019311</name>
</gene>
<reference evidence="2" key="1">
    <citation type="journal article" date="2019" name="Science">
        <title>Mutation of a bHLH transcription factor allowed almond domestication.</title>
        <authorList>
            <person name="Sanchez-Perez R."/>
            <person name="Pavan S."/>
            <person name="Mazzeo R."/>
            <person name="Moldovan C."/>
            <person name="Aiese Cigliano R."/>
            <person name="Del Cueto J."/>
            <person name="Ricciardi F."/>
            <person name="Lotti C."/>
            <person name="Ricciardi L."/>
            <person name="Dicenta F."/>
            <person name="Lopez-Marques R.L."/>
            <person name="Lindberg Moller B."/>
        </authorList>
    </citation>
    <scope>NUCLEOTIDE SEQUENCE</scope>
</reference>
<evidence type="ECO:0000313" key="2">
    <source>
        <dbReference type="EMBL" id="BBH07386.1"/>
    </source>
</evidence>
<feature type="compositionally biased region" description="Polar residues" evidence="1">
    <location>
        <begin position="1"/>
        <end position="13"/>
    </location>
</feature>
<proteinExistence type="predicted"/>
<feature type="region of interest" description="Disordered" evidence="1">
    <location>
        <begin position="1"/>
        <end position="23"/>
    </location>
</feature>
<organism evidence="2">
    <name type="scientific">Prunus dulcis</name>
    <name type="common">Almond</name>
    <name type="synonym">Amygdalus dulcis</name>
    <dbReference type="NCBI Taxonomy" id="3755"/>
    <lineage>
        <taxon>Eukaryota</taxon>
        <taxon>Viridiplantae</taxon>
        <taxon>Streptophyta</taxon>
        <taxon>Embryophyta</taxon>
        <taxon>Tracheophyta</taxon>
        <taxon>Spermatophyta</taxon>
        <taxon>Magnoliopsida</taxon>
        <taxon>eudicotyledons</taxon>
        <taxon>Gunneridae</taxon>
        <taxon>Pentapetalae</taxon>
        <taxon>rosids</taxon>
        <taxon>fabids</taxon>
        <taxon>Rosales</taxon>
        <taxon>Rosaceae</taxon>
        <taxon>Amygdaloideae</taxon>
        <taxon>Amygdaleae</taxon>
        <taxon>Prunus</taxon>
    </lineage>
</organism>
<name>A0A4Y1RUC9_PRUDU</name>
<dbReference type="AlphaFoldDB" id="A0A4Y1RUC9"/>
<protein>
    <submittedName>
        <fullName evidence="2">Uncharacterized protein</fullName>
    </submittedName>
</protein>
<evidence type="ECO:0000256" key="1">
    <source>
        <dbReference type="SAM" id="MobiDB-lite"/>
    </source>
</evidence>
<accession>A0A4Y1RUC9</accession>
<sequence length="145" mass="16241">MQNNLRMSSTSTRDPIKAGSHKRTPYEDINALKAKANAKTRQVITHERIMKRLSVGPFRMSNDISEDDRDLLSFAFCCNPLDPKVWSELLVDTGVVAIDRHHFGSLAPGSPLFDDEGAKFVRPSDRMTSCARTQNFVVSQDLMGD</sequence>
<dbReference type="EMBL" id="AP019303">
    <property type="protein sequence ID" value="BBH07386.1"/>
    <property type="molecule type" value="Genomic_DNA"/>
</dbReference>